<dbReference type="RefSeq" id="WP_119430839.1">
    <property type="nucleotide sequence ID" value="NZ_QWGE01000001.1"/>
</dbReference>
<evidence type="ECO:0008006" key="4">
    <source>
        <dbReference type="Google" id="ProtNLM"/>
    </source>
</evidence>
<evidence type="ECO:0000313" key="2">
    <source>
        <dbReference type="EMBL" id="RIJ42957.1"/>
    </source>
</evidence>
<organism evidence="2 3">
    <name type="scientific">Pontibacter oryzae</name>
    <dbReference type="NCBI Taxonomy" id="2304593"/>
    <lineage>
        <taxon>Bacteria</taxon>
        <taxon>Pseudomonadati</taxon>
        <taxon>Bacteroidota</taxon>
        <taxon>Cytophagia</taxon>
        <taxon>Cytophagales</taxon>
        <taxon>Hymenobacteraceae</taxon>
        <taxon>Pontibacter</taxon>
    </lineage>
</organism>
<dbReference type="Pfam" id="PF20329">
    <property type="entry name" value="DUF6624"/>
    <property type="match status" value="1"/>
</dbReference>
<proteinExistence type="predicted"/>
<accession>A0A399SLX2</accession>
<feature type="chain" id="PRO_5017408111" description="Lipoprotein" evidence="1">
    <location>
        <begin position="20"/>
        <end position="220"/>
    </location>
</feature>
<gene>
    <name evidence="2" type="ORF">D1627_03720</name>
</gene>
<dbReference type="InterPro" id="IPR046732">
    <property type="entry name" value="DUF6624"/>
</dbReference>
<dbReference type="EMBL" id="QWGE01000001">
    <property type="protein sequence ID" value="RIJ42957.1"/>
    <property type="molecule type" value="Genomic_DNA"/>
</dbReference>
<dbReference type="AlphaFoldDB" id="A0A399SLX2"/>
<name>A0A399SLX2_9BACT</name>
<dbReference type="OrthoDB" id="1164858at2"/>
<dbReference type="Proteomes" id="UP000266005">
    <property type="component" value="Unassembled WGS sequence"/>
</dbReference>
<evidence type="ECO:0000313" key="3">
    <source>
        <dbReference type="Proteomes" id="UP000266005"/>
    </source>
</evidence>
<dbReference type="PROSITE" id="PS51257">
    <property type="entry name" value="PROKAR_LIPOPROTEIN"/>
    <property type="match status" value="1"/>
</dbReference>
<evidence type="ECO:0000256" key="1">
    <source>
        <dbReference type="SAM" id="SignalP"/>
    </source>
</evidence>
<sequence length="220" mass="24912">MKIVKLFVLLLLMAGCQNATDNQVGATTQEGQPDYTLLQQELEQIYDLDQGVRDVNWDSISADPDRQKVYISKMHQVDSANQAKVLPILEKYGWLPKSKIGVKAAGTLFLVVQHSNTETIAKYLPLMEEMAKQGEASSTDAAMMRDRLLMFQGRKQLYGTQAVSYLREDGKHTMWPIEDVEIVNKRRQEAGFELTVEENAKRLGAIFDPNQEIPENHVTL</sequence>
<keyword evidence="3" id="KW-1185">Reference proteome</keyword>
<reference evidence="3" key="1">
    <citation type="submission" date="2018-08" db="EMBL/GenBank/DDBJ databases">
        <title>Mucilaginibacter sp. MYSH2.</title>
        <authorList>
            <person name="Seo T."/>
        </authorList>
    </citation>
    <scope>NUCLEOTIDE SEQUENCE [LARGE SCALE GENOMIC DNA]</scope>
    <source>
        <strain evidence="3">KIRAN</strain>
    </source>
</reference>
<comment type="caution">
    <text evidence="2">The sequence shown here is derived from an EMBL/GenBank/DDBJ whole genome shotgun (WGS) entry which is preliminary data.</text>
</comment>
<keyword evidence="1" id="KW-0732">Signal</keyword>
<protein>
    <recommendedName>
        <fullName evidence="4">Lipoprotein</fullName>
    </recommendedName>
</protein>
<feature type="signal peptide" evidence="1">
    <location>
        <begin position="1"/>
        <end position="19"/>
    </location>
</feature>